<keyword evidence="2" id="KW-1185">Reference proteome</keyword>
<evidence type="ECO:0000313" key="2">
    <source>
        <dbReference type="Proteomes" id="UP000008068"/>
    </source>
</evidence>
<dbReference type="AlphaFoldDB" id="G0M6R8"/>
<dbReference type="OrthoDB" id="10370355at2759"/>
<proteinExistence type="predicted"/>
<name>G0M6R8_CAEBE</name>
<dbReference type="EMBL" id="GL379786">
    <property type="protein sequence ID" value="EGT30239.1"/>
    <property type="molecule type" value="Genomic_DNA"/>
</dbReference>
<gene>
    <name evidence="1" type="ORF">CAEBREN_17681</name>
</gene>
<dbReference type="Proteomes" id="UP000008068">
    <property type="component" value="Unassembled WGS sequence"/>
</dbReference>
<protein>
    <submittedName>
        <fullName evidence="1">Uncharacterized protein</fullName>
    </submittedName>
</protein>
<accession>G0M6R8</accession>
<evidence type="ECO:0000313" key="1">
    <source>
        <dbReference type="EMBL" id="EGT30239.1"/>
    </source>
</evidence>
<sequence>MNLLQCYPTTTVDEVNCEEWGNGTEASQTVSACQGCVELRKCIVT</sequence>
<organism evidence="2">
    <name type="scientific">Caenorhabditis brenneri</name>
    <name type="common">Nematode worm</name>
    <dbReference type="NCBI Taxonomy" id="135651"/>
    <lineage>
        <taxon>Eukaryota</taxon>
        <taxon>Metazoa</taxon>
        <taxon>Ecdysozoa</taxon>
        <taxon>Nematoda</taxon>
        <taxon>Chromadorea</taxon>
        <taxon>Rhabditida</taxon>
        <taxon>Rhabditina</taxon>
        <taxon>Rhabditomorpha</taxon>
        <taxon>Rhabditoidea</taxon>
        <taxon>Rhabditidae</taxon>
        <taxon>Peloderinae</taxon>
        <taxon>Caenorhabditis</taxon>
    </lineage>
</organism>
<dbReference type="InParanoid" id="G0M6R8"/>
<dbReference type="HOGENOM" id="CLU_3208088_0_0_1"/>
<reference evidence="2" key="1">
    <citation type="submission" date="2011-07" db="EMBL/GenBank/DDBJ databases">
        <authorList>
            <consortium name="Caenorhabditis brenneri Sequencing and Analysis Consortium"/>
            <person name="Wilson R.K."/>
        </authorList>
    </citation>
    <scope>NUCLEOTIDE SEQUENCE [LARGE SCALE GENOMIC DNA]</scope>
    <source>
        <strain evidence="2">PB2801</strain>
    </source>
</reference>